<feature type="chain" id="PRO_5018579048" evidence="1">
    <location>
        <begin position="22"/>
        <end position="173"/>
    </location>
</feature>
<dbReference type="Gene3D" id="3.30.530.20">
    <property type="match status" value="1"/>
</dbReference>
<dbReference type="OrthoDB" id="6331612at2759"/>
<protein>
    <submittedName>
        <fullName evidence="2">Uncharacterized protein</fullName>
    </submittedName>
</protein>
<organism evidence="2 3">
    <name type="scientific">Penaeus vannamei</name>
    <name type="common">Whiteleg shrimp</name>
    <name type="synonym">Litopenaeus vannamei</name>
    <dbReference type="NCBI Taxonomy" id="6689"/>
    <lineage>
        <taxon>Eukaryota</taxon>
        <taxon>Metazoa</taxon>
        <taxon>Ecdysozoa</taxon>
        <taxon>Arthropoda</taxon>
        <taxon>Crustacea</taxon>
        <taxon>Multicrustacea</taxon>
        <taxon>Malacostraca</taxon>
        <taxon>Eumalacostraca</taxon>
        <taxon>Eucarida</taxon>
        <taxon>Decapoda</taxon>
        <taxon>Dendrobranchiata</taxon>
        <taxon>Penaeoidea</taxon>
        <taxon>Penaeidae</taxon>
        <taxon>Penaeus</taxon>
    </lineage>
</organism>
<reference evidence="2 3" key="1">
    <citation type="submission" date="2018-04" db="EMBL/GenBank/DDBJ databases">
        <authorList>
            <person name="Zhang X."/>
            <person name="Yuan J."/>
            <person name="Li F."/>
            <person name="Xiang J."/>
        </authorList>
    </citation>
    <scope>NUCLEOTIDE SEQUENCE [LARGE SCALE GENOMIC DNA]</scope>
    <source>
        <tissue evidence="2">Muscle</tissue>
    </source>
</reference>
<name>A0A3R7PKQ1_PENVA</name>
<comment type="caution">
    <text evidence="2">The sequence shown here is derived from an EMBL/GenBank/DDBJ whole genome shotgun (WGS) entry which is preliminary data.</text>
</comment>
<sequence>MVSKLQCFVALTFGLVAVLYQIDTDTETWEAKQTATIYATPEQMERFLLNPDTVEKWFQWVSIFKAADSRPVGVGKKYQAIYNLPLFGEYVMLMRVIEYKPKRMLILESESLLKPRFSVSLQEDTPKSSRLTFKLRYKRSSALFQWTVGPFLWFLTGQQLQHSLFMLRMMFPF</sequence>
<evidence type="ECO:0000313" key="3">
    <source>
        <dbReference type="Proteomes" id="UP000283509"/>
    </source>
</evidence>
<gene>
    <name evidence="2" type="ORF">C7M84_012082</name>
</gene>
<evidence type="ECO:0000256" key="1">
    <source>
        <dbReference type="SAM" id="SignalP"/>
    </source>
</evidence>
<dbReference type="Proteomes" id="UP000283509">
    <property type="component" value="Unassembled WGS sequence"/>
</dbReference>
<accession>A0A3R7PKQ1</accession>
<proteinExistence type="predicted"/>
<dbReference type="CDD" id="cd07812">
    <property type="entry name" value="SRPBCC"/>
    <property type="match status" value="1"/>
</dbReference>
<keyword evidence="1" id="KW-0732">Signal</keyword>
<dbReference type="EMBL" id="QCYY01002528">
    <property type="protein sequence ID" value="ROT69699.1"/>
    <property type="molecule type" value="Genomic_DNA"/>
</dbReference>
<dbReference type="AlphaFoldDB" id="A0A3R7PKQ1"/>
<dbReference type="SUPFAM" id="SSF55961">
    <property type="entry name" value="Bet v1-like"/>
    <property type="match status" value="1"/>
</dbReference>
<reference evidence="2 3" key="2">
    <citation type="submission" date="2019-01" db="EMBL/GenBank/DDBJ databases">
        <title>The decoding of complex shrimp genome reveals the adaptation for benthos swimmer, frequently molting mechanism and breeding impact on genome.</title>
        <authorList>
            <person name="Sun Y."/>
            <person name="Gao Y."/>
            <person name="Yu Y."/>
        </authorList>
    </citation>
    <scope>NUCLEOTIDE SEQUENCE [LARGE SCALE GENOMIC DNA]</scope>
    <source>
        <tissue evidence="2">Muscle</tissue>
    </source>
</reference>
<keyword evidence="3" id="KW-1185">Reference proteome</keyword>
<evidence type="ECO:0000313" key="2">
    <source>
        <dbReference type="EMBL" id="ROT69699.1"/>
    </source>
</evidence>
<feature type="signal peptide" evidence="1">
    <location>
        <begin position="1"/>
        <end position="21"/>
    </location>
</feature>
<dbReference type="InterPro" id="IPR023393">
    <property type="entry name" value="START-like_dom_sf"/>
</dbReference>